<name>A0ABT7UT19_9FIRM</name>
<reference evidence="1 2" key="1">
    <citation type="submission" date="2023-06" db="EMBL/GenBank/DDBJ databases">
        <title>Identification and characterization of horizontal gene transfer across gut microbiota members of farm animals based on homology search.</title>
        <authorList>
            <person name="Schwarzerova J."/>
            <person name="Nykrynova M."/>
            <person name="Jureckova K."/>
            <person name="Cejkova D."/>
            <person name="Rychlik I."/>
        </authorList>
    </citation>
    <scope>NUCLEOTIDE SEQUENCE [LARGE SCALE GENOMIC DNA]</scope>
    <source>
        <strain evidence="1 2">ET340</strain>
    </source>
</reference>
<dbReference type="RefSeq" id="WP_289600436.1">
    <property type="nucleotide sequence ID" value="NZ_JAUDCL010000025.1"/>
</dbReference>
<dbReference type="Proteomes" id="UP001529380">
    <property type="component" value="Unassembled WGS sequence"/>
</dbReference>
<organism evidence="1 2">
    <name type="scientific">Allofournierella massiliensis</name>
    <dbReference type="NCBI Taxonomy" id="1650663"/>
    <lineage>
        <taxon>Bacteria</taxon>
        <taxon>Bacillati</taxon>
        <taxon>Bacillota</taxon>
        <taxon>Clostridia</taxon>
        <taxon>Eubacteriales</taxon>
        <taxon>Oscillospiraceae</taxon>
        <taxon>Allofournierella</taxon>
    </lineage>
</organism>
<gene>
    <name evidence="1" type="ORF">QUW08_12165</name>
</gene>
<proteinExistence type="predicted"/>
<accession>A0ABT7UT19</accession>
<evidence type="ECO:0000313" key="2">
    <source>
        <dbReference type="Proteomes" id="UP001529380"/>
    </source>
</evidence>
<dbReference type="EMBL" id="JAUDCL010000025">
    <property type="protein sequence ID" value="MDM8202038.1"/>
    <property type="molecule type" value="Genomic_DNA"/>
</dbReference>
<comment type="caution">
    <text evidence="1">The sequence shown here is derived from an EMBL/GenBank/DDBJ whole genome shotgun (WGS) entry which is preliminary data.</text>
</comment>
<keyword evidence="2" id="KW-1185">Reference proteome</keyword>
<protein>
    <submittedName>
        <fullName evidence="1">Uncharacterized protein</fullName>
    </submittedName>
</protein>
<evidence type="ECO:0000313" key="1">
    <source>
        <dbReference type="EMBL" id="MDM8202038.1"/>
    </source>
</evidence>
<sequence>MSTSETDKKRPRRSVAERAADFDAKIEAVSNSITELKAKKQAAMSSYDKKIAAAQDRIKSLESKKAAILAPKPKTKRKPRKTKKQMIQDIMKQAQKAGMKPQEIAERLGLPLEG</sequence>